<proteinExistence type="predicted"/>
<protein>
    <submittedName>
        <fullName evidence="2">Uncharacterized protein</fullName>
    </submittedName>
</protein>
<feature type="region of interest" description="Disordered" evidence="1">
    <location>
        <begin position="1"/>
        <end position="65"/>
    </location>
</feature>
<accession>A0A6T9Y4N9</accession>
<dbReference type="Proteomes" id="UP000509458">
    <property type="component" value="Chromosome"/>
</dbReference>
<evidence type="ECO:0000313" key="3">
    <source>
        <dbReference type="Proteomes" id="UP000509458"/>
    </source>
</evidence>
<evidence type="ECO:0000256" key="1">
    <source>
        <dbReference type="SAM" id="MobiDB-lite"/>
    </source>
</evidence>
<feature type="compositionally biased region" description="Basic and acidic residues" evidence="1">
    <location>
        <begin position="48"/>
        <end position="65"/>
    </location>
</feature>
<sequence length="65" mass="8188">MKRVHNPEKSMSKDYRYQRDEWDSVEEEDLHAKKSNSKRQSTVKVKQKRDLQRREKQRRLHQEEY</sequence>
<reference evidence="2 3" key="1">
    <citation type="submission" date="2020-06" db="EMBL/GenBank/DDBJ databases">
        <authorList>
            <person name="Duchaud E."/>
        </authorList>
    </citation>
    <scope>NUCLEOTIDE SEQUENCE [LARGE SCALE GENOMIC DNA]</scope>
    <source>
        <strain evidence="2">Alteromonas fortis</strain>
    </source>
</reference>
<dbReference type="RefSeq" id="WP_179981859.1">
    <property type="nucleotide sequence ID" value="NZ_LR812090.1"/>
</dbReference>
<gene>
    <name evidence="2" type="ORF">ALFOR1_31319</name>
</gene>
<feature type="compositionally biased region" description="Basic and acidic residues" evidence="1">
    <location>
        <begin position="1"/>
        <end position="22"/>
    </location>
</feature>
<dbReference type="AlphaFoldDB" id="A0A6T9Y4N9"/>
<dbReference type="EMBL" id="LR812090">
    <property type="protein sequence ID" value="CAB9494343.1"/>
    <property type="molecule type" value="Genomic_DNA"/>
</dbReference>
<evidence type="ECO:0000313" key="2">
    <source>
        <dbReference type="EMBL" id="CAB9494343.1"/>
    </source>
</evidence>
<name>A0A6T9Y4N9_ALTMA</name>
<organism evidence="2 3">
    <name type="scientific">Alteromonas macleodii</name>
    <name type="common">Pseudoalteromonas macleodii</name>
    <dbReference type="NCBI Taxonomy" id="28108"/>
    <lineage>
        <taxon>Bacteria</taxon>
        <taxon>Pseudomonadati</taxon>
        <taxon>Pseudomonadota</taxon>
        <taxon>Gammaproteobacteria</taxon>
        <taxon>Alteromonadales</taxon>
        <taxon>Alteromonadaceae</taxon>
        <taxon>Alteromonas/Salinimonas group</taxon>
        <taxon>Alteromonas</taxon>
    </lineage>
</organism>